<keyword evidence="1" id="KW-1133">Transmembrane helix</keyword>
<keyword evidence="3" id="KW-1185">Reference proteome</keyword>
<evidence type="ECO:0008006" key="4">
    <source>
        <dbReference type="Google" id="ProtNLM"/>
    </source>
</evidence>
<organism evidence="2 3">
    <name type="scientific">Neptunicoccus cionae</name>
    <dbReference type="NCBI Taxonomy" id="2035344"/>
    <lineage>
        <taxon>Bacteria</taxon>
        <taxon>Pseudomonadati</taxon>
        <taxon>Pseudomonadota</taxon>
        <taxon>Alphaproteobacteria</taxon>
        <taxon>Rhodobacterales</taxon>
        <taxon>Paracoccaceae</taxon>
        <taxon>Neptunicoccus</taxon>
    </lineage>
</organism>
<name>A0A916QYL1_9RHOB</name>
<dbReference type="InterPro" id="IPR056918">
    <property type="entry name" value="8xMP"/>
</dbReference>
<reference evidence="2" key="1">
    <citation type="journal article" date="2014" name="Int. J. Syst. Evol. Microbiol.">
        <title>Complete genome sequence of Corynebacterium casei LMG S-19264T (=DSM 44701T), isolated from a smear-ripened cheese.</title>
        <authorList>
            <consortium name="US DOE Joint Genome Institute (JGI-PGF)"/>
            <person name="Walter F."/>
            <person name="Albersmeier A."/>
            <person name="Kalinowski J."/>
            <person name="Ruckert C."/>
        </authorList>
    </citation>
    <scope>NUCLEOTIDE SEQUENCE</scope>
    <source>
        <strain evidence="2">CGMCC 1.15880</strain>
    </source>
</reference>
<feature type="transmembrane region" description="Helical" evidence="1">
    <location>
        <begin position="230"/>
        <end position="246"/>
    </location>
</feature>
<feature type="transmembrane region" description="Helical" evidence="1">
    <location>
        <begin position="124"/>
        <end position="143"/>
    </location>
</feature>
<protein>
    <recommendedName>
        <fullName evidence="4">TIR domain-containing protein</fullName>
    </recommendedName>
</protein>
<keyword evidence="1" id="KW-0812">Transmembrane</keyword>
<gene>
    <name evidence="2" type="ORF">GCM10011498_25900</name>
</gene>
<dbReference type="EMBL" id="BMKA01000003">
    <property type="protein sequence ID" value="GGA23808.1"/>
    <property type="molecule type" value="Genomic_DNA"/>
</dbReference>
<evidence type="ECO:0000256" key="1">
    <source>
        <dbReference type="SAM" id="Phobius"/>
    </source>
</evidence>
<accession>A0A916QYL1</accession>
<reference evidence="2" key="2">
    <citation type="submission" date="2020-09" db="EMBL/GenBank/DDBJ databases">
        <authorList>
            <person name="Sun Q."/>
            <person name="Zhou Y."/>
        </authorList>
    </citation>
    <scope>NUCLEOTIDE SEQUENCE</scope>
    <source>
        <strain evidence="2">CGMCC 1.15880</strain>
    </source>
</reference>
<feature type="transmembrane region" description="Helical" evidence="1">
    <location>
        <begin position="149"/>
        <end position="168"/>
    </location>
</feature>
<evidence type="ECO:0000313" key="3">
    <source>
        <dbReference type="Proteomes" id="UP000628017"/>
    </source>
</evidence>
<sequence>MRSTDGIYVDLVILKKSYGSKWQQQAESMMQSSEVVIVYDNEACAESENTTWEIERATELKKDLILLSRDDIGCHNFGELQSYYDFSSEFDECFAEQTEDLDQLLELYKIMVTSSEQLIQRRQITNGFFITVIGAIIGASGFLAKEKVLSDSTVLVLVFPILIGLLMCRSWKNLIENYGKLNTGKFQVIHRLERSFGAQVFAAEWVALGKGARNEKYQSFTSTEQNVPNLFSYLLWIALLIIVLSADWEPFLNHLECALTTVEQTFTRALQWMKSLRVPSTDTA</sequence>
<dbReference type="Proteomes" id="UP000628017">
    <property type="component" value="Unassembled WGS sequence"/>
</dbReference>
<comment type="caution">
    <text evidence="2">The sequence shown here is derived from an EMBL/GenBank/DDBJ whole genome shotgun (WGS) entry which is preliminary data.</text>
</comment>
<dbReference type="Pfam" id="PF24838">
    <property type="entry name" value="8xMP"/>
    <property type="match status" value="1"/>
</dbReference>
<keyword evidence="1" id="KW-0472">Membrane</keyword>
<proteinExistence type="predicted"/>
<evidence type="ECO:0000313" key="2">
    <source>
        <dbReference type="EMBL" id="GGA23808.1"/>
    </source>
</evidence>
<dbReference type="AlphaFoldDB" id="A0A916QYL1"/>